<sequence length="358" mass="39502">MIDMKRATQTLIVIAFAILGLTLSVTAQADRNRPVEVLRAEIDRTDQLIERADPLIMGSGNQVAITTLDRARDLQSRAREEFAKGTVAGYASARKLTMLAREQVQVALKLIGGTPGNVEQQDDFVLRKLESVSSLLDRALESLATQPDQNLVQIGDVAKNNLDRAWEFYRNKQYRPAVKLAEQVEKAANKILSESERGAMGLEDFDRVSGNVRQFMEQVRQEVAGCNSTTATGYLTEADQAYQLALQLHERQRTGAAMQALQRARELAMKAGRECRGLDRLQARYDQLSAELNRVRNSPDAPVGPSADAFNQLLSQAQEQLALANRHINDGDFQAAAVALQAAQIAIRQAEALMKQTG</sequence>
<proteinExistence type="predicted"/>
<accession>A0A855X4N2</accession>
<evidence type="ECO:0000256" key="1">
    <source>
        <dbReference type="SAM" id="Coils"/>
    </source>
</evidence>
<dbReference type="Proteomes" id="UP000250918">
    <property type="component" value="Unassembled WGS sequence"/>
</dbReference>
<name>A0A855X4N2_9BACT</name>
<protein>
    <submittedName>
        <fullName evidence="2">Uncharacterized protein</fullName>
    </submittedName>
</protein>
<organism evidence="2 3">
    <name type="scientific">candidate division GN15 bacterium</name>
    <dbReference type="NCBI Taxonomy" id="2072418"/>
    <lineage>
        <taxon>Bacteria</taxon>
        <taxon>candidate division GN15</taxon>
    </lineage>
</organism>
<evidence type="ECO:0000313" key="3">
    <source>
        <dbReference type="Proteomes" id="UP000250918"/>
    </source>
</evidence>
<evidence type="ECO:0000313" key="2">
    <source>
        <dbReference type="EMBL" id="PWB76313.1"/>
    </source>
</evidence>
<dbReference type="EMBL" id="PQAP01000002">
    <property type="protein sequence ID" value="PWB76313.1"/>
    <property type="molecule type" value="Genomic_DNA"/>
</dbReference>
<reference evidence="2 3" key="1">
    <citation type="journal article" date="2018" name="ISME J.">
        <title>A methanotrophic archaeon couples anaerobic oxidation of methane to Fe(III) reduction.</title>
        <authorList>
            <person name="Cai C."/>
            <person name="Leu A.O."/>
            <person name="Xie G.J."/>
            <person name="Guo J."/>
            <person name="Feng Y."/>
            <person name="Zhao J.X."/>
            <person name="Tyson G.W."/>
            <person name="Yuan Z."/>
            <person name="Hu S."/>
        </authorList>
    </citation>
    <scope>NUCLEOTIDE SEQUENCE [LARGE SCALE GENOMIC DNA]</scope>
    <source>
        <strain evidence="2">FeB_12</strain>
    </source>
</reference>
<dbReference type="AlphaFoldDB" id="A0A855X4N2"/>
<feature type="coiled-coil region" evidence="1">
    <location>
        <begin position="278"/>
        <end position="327"/>
    </location>
</feature>
<gene>
    <name evidence="2" type="ORF">C3F09_00555</name>
</gene>
<keyword evidence="1" id="KW-0175">Coiled coil</keyword>
<comment type="caution">
    <text evidence="2">The sequence shown here is derived from an EMBL/GenBank/DDBJ whole genome shotgun (WGS) entry which is preliminary data.</text>
</comment>